<dbReference type="GO" id="GO:0016301">
    <property type="term" value="F:kinase activity"/>
    <property type="evidence" value="ECO:0007669"/>
    <property type="project" value="UniProtKB-KW"/>
</dbReference>
<evidence type="ECO:0000313" key="4">
    <source>
        <dbReference type="EMBL" id="MBB5377459.1"/>
    </source>
</evidence>
<keyword evidence="6" id="KW-1185">Reference proteome</keyword>
<dbReference type="Proteomes" id="UP000539473">
    <property type="component" value="Unassembled WGS sequence"/>
</dbReference>
<dbReference type="InterPro" id="IPR036390">
    <property type="entry name" value="WH_DNA-bd_sf"/>
</dbReference>
<dbReference type="SUPFAM" id="SSF46785">
    <property type="entry name" value="Winged helix' DNA-binding domain"/>
    <property type="match status" value="1"/>
</dbReference>
<dbReference type="Pfam" id="PF12802">
    <property type="entry name" value="MarR_2"/>
    <property type="match status" value="1"/>
</dbReference>
<dbReference type="EMBL" id="JACHFK010000007">
    <property type="protein sequence ID" value="MBB5377459.1"/>
    <property type="molecule type" value="Genomic_DNA"/>
</dbReference>
<dbReference type="RefSeq" id="WP_184113042.1">
    <property type="nucleotide sequence ID" value="NZ_BNAJ01000007.1"/>
</dbReference>
<evidence type="ECO:0000256" key="1">
    <source>
        <dbReference type="ARBA" id="ARBA00006479"/>
    </source>
</evidence>
<accession>A0A7W8KJ21</accession>
<evidence type="ECO:0000313" key="5">
    <source>
        <dbReference type="Proteomes" id="UP000539473"/>
    </source>
</evidence>
<gene>
    <name evidence="3" type="ORF">GCM10017781_28880</name>
    <name evidence="4" type="ORF">HNQ07_002951</name>
</gene>
<organism evidence="4 5">
    <name type="scientific">Deinococcus metalli</name>
    <dbReference type="NCBI Taxonomy" id="1141878"/>
    <lineage>
        <taxon>Bacteria</taxon>
        <taxon>Thermotogati</taxon>
        <taxon>Deinococcota</taxon>
        <taxon>Deinococci</taxon>
        <taxon>Deinococcales</taxon>
        <taxon>Deinococcaceae</taxon>
        <taxon>Deinococcus</taxon>
    </lineage>
</organism>
<sequence>MTSTLPAGDQGFLKHLNRAAMLDALRREGGLSRAELAARTGRTKVTVGSVVQDLLAEGWVHEGDLQQGTVGRPGRQLHLDGRHHVLFGAEVGVLGTRAVACTLTGQVLARAATTTPTGDPDSAAADLARLVRTLAEHPDVHGREVLGLGVAVPGPVAPDGASLLYAPNLGWPQLAFLDTLAPHLHAAGLTSLGRVRVLDNEANAAAFGEAYLPPGPSPAEPPGLLAYLSLGTGVGAGLVEGGRRVLRGAHGLAGELGHTVIQPGGLYCHCGNRGCVETLLGGWAIRASLGLNALEPLEAALLPRRREAAVQVTLGRAGEALGLLLVNLHHTLNPSDIVIGGALARLGGPLMDTALDFFTAHLARRRGQSPPVRVDVRPDSLYLPARGAAAQVLGRAIAAPGLAP</sequence>
<reference evidence="3" key="1">
    <citation type="journal article" date="2014" name="Int. J. Syst. Evol. Microbiol.">
        <title>Complete genome of a new Firmicutes species belonging to the dominant human colonic microbiota ('Ruminococcus bicirculans') reveals two chromosomes and a selective capacity to utilize plant glucans.</title>
        <authorList>
            <consortium name="NISC Comparative Sequencing Program"/>
            <person name="Wegmann U."/>
            <person name="Louis P."/>
            <person name="Goesmann A."/>
            <person name="Henrissat B."/>
            <person name="Duncan S.H."/>
            <person name="Flint H.J."/>
        </authorList>
    </citation>
    <scope>NUCLEOTIDE SEQUENCE</scope>
    <source>
        <strain evidence="3">CGMCC 1.18437</strain>
    </source>
</reference>
<dbReference type="Proteomes" id="UP000619376">
    <property type="component" value="Unassembled WGS sequence"/>
</dbReference>
<dbReference type="InterPro" id="IPR000835">
    <property type="entry name" value="HTH_MarR-typ"/>
</dbReference>
<name>A0A7W8KJ21_9DEIO</name>
<evidence type="ECO:0000313" key="6">
    <source>
        <dbReference type="Proteomes" id="UP000619376"/>
    </source>
</evidence>
<dbReference type="Gene3D" id="1.10.10.10">
    <property type="entry name" value="Winged helix-like DNA-binding domain superfamily/Winged helix DNA-binding domain"/>
    <property type="match status" value="1"/>
</dbReference>
<dbReference type="AlphaFoldDB" id="A0A7W8KJ21"/>
<feature type="domain" description="HTH marR-type" evidence="2">
    <location>
        <begin position="19"/>
        <end position="61"/>
    </location>
</feature>
<proteinExistence type="inferred from homology"/>
<reference evidence="6" key="2">
    <citation type="journal article" date="2019" name="Int. J. Syst. Evol. Microbiol.">
        <title>The Global Catalogue of Microorganisms (GCM) 10K type strain sequencing project: providing services to taxonomists for standard genome sequencing and annotation.</title>
        <authorList>
            <consortium name="The Broad Institute Genomics Platform"/>
            <consortium name="The Broad Institute Genome Sequencing Center for Infectious Disease"/>
            <person name="Wu L."/>
            <person name="Ma J."/>
        </authorList>
    </citation>
    <scope>NUCLEOTIDE SEQUENCE [LARGE SCALE GENOMIC DNA]</scope>
    <source>
        <strain evidence="6">CGMCC 1.18437</strain>
    </source>
</reference>
<dbReference type="InterPro" id="IPR036388">
    <property type="entry name" value="WH-like_DNA-bd_sf"/>
</dbReference>
<dbReference type="PANTHER" id="PTHR18964:SF149">
    <property type="entry name" value="BIFUNCTIONAL UDP-N-ACETYLGLUCOSAMINE 2-EPIMERASE_N-ACETYLMANNOSAMINE KINASE"/>
    <property type="match status" value="1"/>
</dbReference>
<keyword evidence="4" id="KW-0418">Kinase</keyword>
<dbReference type="PANTHER" id="PTHR18964">
    <property type="entry name" value="ROK (REPRESSOR, ORF, KINASE) FAMILY"/>
    <property type="match status" value="1"/>
</dbReference>
<reference evidence="3" key="4">
    <citation type="submission" date="2024-05" db="EMBL/GenBank/DDBJ databases">
        <authorList>
            <person name="Sun Q."/>
            <person name="Zhou Y."/>
        </authorList>
    </citation>
    <scope>NUCLEOTIDE SEQUENCE</scope>
    <source>
        <strain evidence="3">CGMCC 1.18437</strain>
    </source>
</reference>
<evidence type="ECO:0000259" key="2">
    <source>
        <dbReference type="Pfam" id="PF12802"/>
    </source>
</evidence>
<dbReference type="InterPro" id="IPR043129">
    <property type="entry name" value="ATPase_NBD"/>
</dbReference>
<comment type="caution">
    <text evidence="4">The sequence shown here is derived from an EMBL/GenBank/DDBJ whole genome shotgun (WGS) entry which is preliminary data.</text>
</comment>
<dbReference type="Pfam" id="PF00480">
    <property type="entry name" value="ROK"/>
    <property type="match status" value="1"/>
</dbReference>
<comment type="similarity">
    <text evidence="1">Belongs to the ROK (NagC/XylR) family.</text>
</comment>
<dbReference type="InterPro" id="IPR000600">
    <property type="entry name" value="ROK"/>
</dbReference>
<dbReference type="SUPFAM" id="SSF53067">
    <property type="entry name" value="Actin-like ATPase domain"/>
    <property type="match status" value="1"/>
</dbReference>
<keyword evidence="4" id="KW-0808">Transferase</keyword>
<dbReference type="EMBL" id="BNAJ01000007">
    <property type="protein sequence ID" value="GHF50581.1"/>
    <property type="molecule type" value="Genomic_DNA"/>
</dbReference>
<reference evidence="4 5" key="3">
    <citation type="submission" date="2020-08" db="EMBL/GenBank/DDBJ databases">
        <title>Genomic Encyclopedia of Type Strains, Phase IV (KMG-IV): sequencing the most valuable type-strain genomes for metagenomic binning, comparative biology and taxonomic classification.</title>
        <authorList>
            <person name="Goeker M."/>
        </authorList>
    </citation>
    <scope>NUCLEOTIDE SEQUENCE [LARGE SCALE GENOMIC DNA]</scope>
    <source>
        <strain evidence="4 5">DSM 27521</strain>
    </source>
</reference>
<evidence type="ECO:0000313" key="3">
    <source>
        <dbReference type="EMBL" id="GHF50581.1"/>
    </source>
</evidence>
<dbReference type="Gene3D" id="3.30.420.40">
    <property type="match status" value="2"/>
</dbReference>
<protein>
    <submittedName>
        <fullName evidence="4">Putative NBD/HSP70 family sugar kinase</fullName>
    </submittedName>
    <submittedName>
        <fullName evidence="3">Xylose repressor</fullName>
    </submittedName>
</protein>